<dbReference type="RefSeq" id="WP_038015721.1">
    <property type="nucleotide sequence ID" value="NZ_JPKR02000005.1"/>
</dbReference>
<evidence type="ECO:0000259" key="1">
    <source>
        <dbReference type="PROSITE" id="PS51671"/>
    </source>
</evidence>
<accession>A0A095VZZ0</accession>
<dbReference type="Proteomes" id="UP000029577">
    <property type="component" value="Unassembled WGS sequence"/>
</dbReference>
<comment type="caution">
    <text evidence="2">The sequence shown here is derived from an EMBL/GenBank/DDBJ whole genome shotgun (WGS) entry which is preliminary data.</text>
</comment>
<evidence type="ECO:0000313" key="3">
    <source>
        <dbReference type="Proteomes" id="UP000029577"/>
    </source>
</evidence>
<keyword evidence="3" id="KW-1185">Reference proteome</keyword>
<sequence length="87" mass="9913">MNQHQLSIEAQSRPEILERILRVVRHRGFRICAMNMSQAHDGFQVSIAMTVTSLRPVDLLTTQLTKLMDVTSVRVTQQTTQQIHAEA</sequence>
<dbReference type="Gene3D" id="3.30.70.260">
    <property type="match status" value="1"/>
</dbReference>
<dbReference type="InterPro" id="IPR045865">
    <property type="entry name" value="ACT-like_dom_sf"/>
</dbReference>
<feature type="domain" description="ACT" evidence="1">
    <location>
        <begin position="5"/>
        <end position="78"/>
    </location>
</feature>
<protein>
    <submittedName>
        <fullName evidence="2">Acetolactate synthase 2 regulatory subunit</fullName>
        <ecNumber evidence="2">2.2.1.6</ecNumber>
    </submittedName>
</protein>
<evidence type="ECO:0000313" key="2">
    <source>
        <dbReference type="EMBL" id="KGD80290.1"/>
    </source>
</evidence>
<dbReference type="OrthoDB" id="6198158at2"/>
<dbReference type="EMBL" id="JPKR02000005">
    <property type="protein sequence ID" value="KGD80290.1"/>
    <property type="molecule type" value="Genomic_DNA"/>
</dbReference>
<name>A0A095VZZ0_9GAMM</name>
<dbReference type="PROSITE" id="PS51671">
    <property type="entry name" value="ACT"/>
    <property type="match status" value="1"/>
</dbReference>
<dbReference type="GO" id="GO:0003984">
    <property type="term" value="F:acetolactate synthase activity"/>
    <property type="evidence" value="ECO:0007669"/>
    <property type="project" value="UniProtKB-EC"/>
</dbReference>
<dbReference type="InterPro" id="IPR002912">
    <property type="entry name" value="ACT_dom"/>
</dbReference>
<dbReference type="Pfam" id="PF13710">
    <property type="entry name" value="ACT_5"/>
    <property type="match status" value="1"/>
</dbReference>
<dbReference type="EC" id="2.2.1.6" evidence="2"/>
<dbReference type="SUPFAM" id="SSF55021">
    <property type="entry name" value="ACT-like"/>
    <property type="match status" value="1"/>
</dbReference>
<organism evidence="2 3">
    <name type="scientific">Tatumella morbirosei</name>
    <dbReference type="NCBI Taxonomy" id="642227"/>
    <lineage>
        <taxon>Bacteria</taxon>
        <taxon>Pseudomonadati</taxon>
        <taxon>Pseudomonadota</taxon>
        <taxon>Gammaproteobacteria</taxon>
        <taxon>Enterobacterales</taxon>
        <taxon>Erwiniaceae</taxon>
        <taxon>Tatumella</taxon>
    </lineage>
</organism>
<dbReference type="NCBIfam" id="NF008362">
    <property type="entry name" value="PRK11152.1"/>
    <property type="match status" value="1"/>
</dbReference>
<dbReference type="STRING" id="642227.HA49_01085"/>
<reference evidence="2" key="1">
    <citation type="submission" date="2014-12" db="EMBL/GenBank/DDBJ databases">
        <title>The draft genome of the Tatumella morbirosei type strain, LMG23360T isolated from pineapple rot.</title>
        <authorList>
            <person name="Smits T.H."/>
            <person name="Palmer M."/>
            <person name="Venter S.N."/>
            <person name="Duffy B."/>
            <person name="Steenkamp E.T."/>
            <person name="Chan W.Y."/>
            <person name="Coutinho T.A."/>
            <person name="Coetzee M.P."/>
            <person name="De Maayer P."/>
        </authorList>
    </citation>
    <scope>NUCLEOTIDE SEQUENCE [LARGE SCALE GENOMIC DNA]</scope>
    <source>
        <strain evidence="2">LMG 23360</strain>
    </source>
</reference>
<gene>
    <name evidence="2" type="primary">ilvM</name>
    <name evidence="2" type="ORF">HA49_01085</name>
</gene>
<dbReference type="eggNOG" id="COG3978">
    <property type="taxonomic scope" value="Bacteria"/>
</dbReference>
<keyword evidence="2" id="KW-0808">Transferase</keyword>
<proteinExistence type="predicted"/>
<dbReference type="AlphaFoldDB" id="A0A095VZZ0"/>